<name>A0A2S5GQM0_9BURK</name>
<dbReference type="Proteomes" id="UP000239990">
    <property type="component" value="Unassembled WGS sequence"/>
</dbReference>
<protein>
    <recommendedName>
        <fullName evidence="3">DUF4393 domain-containing protein</fullName>
    </recommendedName>
</protein>
<dbReference type="InterPro" id="IPR025506">
    <property type="entry name" value="Abi_alpha"/>
</dbReference>
<accession>A0A2S5GQM0</accession>
<dbReference type="OrthoDB" id="7301451at2"/>
<evidence type="ECO:0000313" key="2">
    <source>
        <dbReference type="Proteomes" id="UP000239990"/>
    </source>
</evidence>
<dbReference type="RefSeq" id="WP_104144070.1">
    <property type="nucleotide sequence ID" value="NZ_PREU01000006.1"/>
</dbReference>
<evidence type="ECO:0008006" key="3">
    <source>
        <dbReference type="Google" id="ProtNLM"/>
    </source>
</evidence>
<dbReference type="AlphaFoldDB" id="A0A2S5GQM0"/>
<reference evidence="1 2" key="1">
    <citation type="submission" date="2018-02" db="EMBL/GenBank/DDBJ databases">
        <title>Draft Genome of Achromobacter spanius stain 6.</title>
        <authorList>
            <person name="Gunasekera T.S."/>
            <person name="Radwan O."/>
            <person name="Ruiz O.N."/>
        </authorList>
    </citation>
    <scope>NUCLEOTIDE SEQUENCE [LARGE SCALE GENOMIC DNA]</scope>
    <source>
        <strain evidence="1 2">6</strain>
    </source>
</reference>
<proteinExistence type="predicted"/>
<gene>
    <name evidence="1" type="ORF">C4E15_14975</name>
</gene>
<evidence type="ECO:0000313" key="1">
    <source>
        <dbReference type="EMBL" id="PPA75400.1"/>
    </source>
</evidence>
<dbReference type="Pfam" id="PF14337">
    <property type="entry name" value="Abi_alpha"/>
    <property type="match status" value="1"/>
</dbReference>
<comment type="caution">
    <text evidence="1">The sequence shown here is derived from an EMBL/GenBank/DDBJ whole genome shotgun (WGS) entry which is preliminary data.</text>
</comment>
<organism evidence="1 2">
    <name type="scientific">Achromobacter spanius</name>
    <dbReference type="NCBI Taxonomy" id="217203"/>
    <lineage>
        <taxon>Bacteria</taxon>
        <taxon>Pseudomonadati</taxon>
        <taxon>Pseudomonadota</taxon>
        <taxon>Betaproteobacteria</taxon>
        <taxon>Burkholderiales</taxon>
        <taxon>Alcaligenaceae</taxon>
        <taxon>Achromobacter</taxon>
    </lineage>
</organism>
<dbReference type="EMBL" id="PREU01000006">
    <property type="protein sequence ID" value="PPA75400.1"/>
    <property type="molecule type" value="Genomic_DNA"/>
</dbReference>
<sequence>MIPDPETTLEVAKATKAVADASGKLIDASRDAGGFIARFIAGPLEQGMGIFEDKLKYMRWDRQVRLMKRAQEVIAECGLGDPTRPVPMKVAIPLFQGASLEEDDSLQDRWVNLLVNAGYGESGVEVRRAYVEILGQLDRLEAQILDRVYALPFDRVRHDGVLTCWLPERAEVATPENRNSPEPSDRVSGALANLQRLGCVSFGLTWGGGENFRIVNSTRLGRDFVVACRQPSKAAGPT</sequence>